<evidence type="ECO:0000256" key="3">
    <source>
        <dbReference type="ARBA" id="ARBA00023002"/>
    </source>
</evidence>
<dbReference type="Gene3D" id="3.40.30.120">
    <property type="match status" value="1"/>
</dbReference>
<dbReference type="InterPro" id="IPR050641">
    <property type="entry name" value="RIFMO-like"/>
</dbReference>
<feature type="domain" description="FAD-binding" evidence="5">
    <location>
        <begin position="20"/>
        <end position="386"/>
    </location>
</feature>
<dbReference type="Gene3D" id="3.50.50.60">
    <property type="entry name" value="FAD/NAD(P)-binding domain"/>
    <property type="match status" value="1"/>
</dbReference>
<keyword evidence="2" id="KW-0274">FAD</keyword>
<dbReference type="AlphaFoldDB" id="A0A9P5B817"/>
<dbReference type="InterPro" id="IPR002938">
    <property type="entry name" value="FAD-bd"/>
</dbReference>
<keyword evidence="4" id="KW-0472">Membrane</keyword>
<reference evidence="6" key="1">
    <citation type="submission" date="2020-01" db="EMBL/GenBank/DDBJ databases">
        <title>Identification and distribution of gene clusters putatively required for synthesis of sphingolipid metabolism inhibitors in phylogenetically diverse species of the filamentous fungus Fusarium.</title>
        <authorList>
            <person name="Kim H.-S."/>
            <person name="Busman M."/>
            <person name="Brown D.W."/>
            <person name="Divon H."/>
            <person name="Uhlig S."/>
            <person name="Proctor R.H."/>
        </authorList>
    </citation>
    <scope>NUCLEOTIDE SEQUENCE</scope>
    <source>
        <strain evidence="6">NRRL 31653</strain>
    </source>
</reference>
<protein>
    <submittedName>
        <fullName evidence="6">FAD binding domain containing protein</fullName>
    </submittedName>
</protein>
<keyword evidence="4" id="KW-1133">Transmembrane helix</keyword>
<dbReference type="GO" id="GO:0071949">
    <property type="term" value="F:FAD binding"/>
    <property type="evidence" value="ECO:0007669"/>
    <property type="project" value="InterPro"/>
</dbReference>
<sequence length="615" mass="68396">MTQSIDAADRQHETLPKGIVVIAGGGPVGLLLAHVLSFYGVRSLLFERNDTTTKWPKMDLTNARSMELFHKLGLADDLRKQGVAPEIAQNVLISSGLSADKPLTEWKLPGVDEFRRRIQENNDGTQPQVPWQRISQAIFENWLKSLCDKNPLISLRYGHKVESVEEGDDVVKTTVTNVKTGTTTVWSSDFVAGCDGASSRVRRSLSLPLDGGPIPSCALLVHFKSKDLSRLHKQGRFWHIFFLGESGGFEAAIISQDEKDTWTTHLFMPLDAKPEEIDSHAAVYRVLGGVFGPYEVKIDEILVRSVWRPNIAVARTWGSPKGRVHIVGDAAHQNIPTGGYGMNMGIGDAFDLGWKLASVINGQGGQALLKSYELERRPVALRNVDHSGVHFQVHDGLKALLGGGDPRLINEDTEEGRALRSRVHEYYQARDGENKDFGIEMGYRYESPVIIRKDDDGKEPLFTPHHYTPTTWPGGRPPHLFLSDGTAIFDKFGKDWTLVVFTAENKGQAYLVEAAKRFSTPLVQLDLPQEQKAKELYERSLVLVRPDQHVAWRSNEIPSLEAALQVFRTVAGWIDTSPEQAIVADAKPKTAFTASLGMTTQMGDFSLHKMSEFQQ</sequence>
<evidence type="ECO:0000313" key="7">
    <source>
        <dbReference type="Proteomes" id="UP000737391"/>
    </source>
</evidence>
<dbReference type="PRINTS" id="PR00420">
    <property type="entry name" value="RNGMNOXGNASE"/>
</dbReference>
<keyword evidence="1" id="KW-0285">Flavoprotein</keyword>
<dbReference type="NCBIfam" id="NF004780">
    <property type="entry name" value="PRK06126.1"/>
    <property type="match status" value="1"/>
</dbReference>
<dbReference type="EMBL" id="LUFC02000860">
    <property type="protein sequence ID" value="KAF4493696.1"/>
    <property type="molecule type" value="Genomic_DNA"/>
</dbReference>
<evidence type="ECO:0000259" key="5">
    <source>
        <dbReference type="Pfam" id="PF01494"/>
    </source>
</evidence>
<keyword evidence="4" id="KW-0812">Transmembrane</keyword>
<keyword evidence="3" id="KW-0560">Oxidoreductase</keyword>
<name>A0A9P5B817_9HYPO</name>
<dbReference type="Pfam" id="PF01494">
    <property type="entry name" value="FAD_binding_3"/>
    <property type="match status" value="1"/>
</dbReference>
<dbReference type="Gene3D" id="3.30.9.10">
    <property type="entry name" value="D-Amino Acid Oxidase, subunit A, domain 2"/>
    <property type="match status" value="1"/>
</dbReference>
<feature type="transmembrane region" description="Helical" evidence="4">
    <location>
        <begin position="20"/>
        <end position="41"/>
    </location>
</feature>
<dbReference type="PANTHER" id="PTHR43004">
    <property type="entry name" value="TRK SYSTEM POTASSIUM UPTAKE PROTEIN"/>
    <property type="match status" value="1"/>
</dbReference>
<evidence type="ECO:0000256" key="2">
    <source>
        <dbReference type="ARBA" id="ARBA00022827"/>
    </source>
</evidence>
<evidence type="ECO:0000256" key="4">
    <source>
        <dbReference type="SAM" id="Phobius"/>
    </source>
</evidence>
<evidence type="ECO:0000256" key="1">
    <source>
        <dbReference type="ARBA" id="ARBA00022630"/>
    </source>
</evidence>
<dbReference type="Pfam" id="PF21274">
    <property type="entry name" value="Rng_hyd_C"/>
    <property type="match status" value="1"/>
</dbReference>
<dbReference type="SUPFAM" id="SSF51905">
    <property type="entry name" value="FAD/NAD(P)-binding domain"/>
    <property type="match status" value="1"/>
</dbReference>
<dbReference type="Proteomes" id="UP000737391">
    <property type="component" value="Unassembled WGS sequence"/>
</dbReference>
<dbReference type="InterPro" id="IPR036188">
    <property type="entry name" value="FAD/NAD-bd_sf"/>
</dbReference>
<gene>
    <name evidence="6" type="ORF">FAGAP_10173</name>
</gene>
<organism evidence="6 7">
    <name type="scientific">Fusarium agapanthi</name>
    <dbReference type="NCBI Taxonomy" id="1803897"/>
    <lineage>
        <taxon>Eukaryota</taxon>
        <taxon>Fungi</taxon>
        <taxon>Dikarya</taxon>
        <taxon>Ascomycota</taxon>
        <taxon>Pezizomycotina</taxon>
        <taxon>Sordariomycetes</taxon>
        <taxon>Hypocreomycetidae</taxon>
        <taxon>Hypocreales</taxon>
        <taxon>Nectriaceae</taxon>
        <taxon>Fusarium</taxon>
        <taxon>Fusarium fujikuroi species complex</taxon>
    </lineage>
</organism>
<comment type="caution">
    <text evidence="6">The sequence shown here is derived from an EMBL/GenBank/DDBJ whole genome shotgun (WGS) entry which is preliminary data.</text>
</comment>
<dbReference type="GO" id="GO:0016709">
    <property type="term" value="F:oxidoreductase activity, acting on paired donors, with incorporation or reduction of molecular oxygen, NAD(P)H as one donor, and incorporation of one atom of oxygen"/>
    <property type="evidence" value="ECO:0007669"/>
    <property type="project" value="UniProtKB-ARBA"/>
</dbReference>
<proteinExistence type="predicted"/>
<accession>A0A9P5B817</accession>
<dbReference type="OrthoDB" id="2690153at2759"/>
<dbReference type="PANTHER" id="PTHR43004:SF21">
    <property type="entry name" value="FAD-BINDING DOMAIN-CONTAINING PROTEIN-RELATED"/>
    <property type="match status" value="1"/>
</dbReference>
<evidence type="ECO:0000313" key="6">
    <source>
        <dbReference type="EMBL" id="KAF4493696.1"/>
    </source>
</evidence>
<keyword evidence="7" id="KW-1185">Reference proteome</keyword>